<comment type="caution">
    <text evidence="1">The sequence shown here is derived from an EMBL/GenBank/DDBJ whole genome shotgun (WGS) entry which is preliminary data.</text>
</comment>
<dbReference type="Proteomes" id="UP001595793">
    <property type="component" value="Unassembled WGS sequence"/>
</dbReference>
<organism evidence="1 2">
    <name type="scientific">Zunongwangia endophytica</name>
    <dbReference type="NCBI Taxonomy" id="1808945"/>
    <lineage>
        <taxon>Bacteria</taxon>
        <taxon>Pseudomonadati</taxon>
        <taxon>Bacteroidota</taxon>
        <taxon>Flavobacteriia</taxon>
        <taxon>Flavobacteriales</taxon>
        <taxon>Flavobacteriaceae</taxon>
        <taxon>Zunongwangia</taxon>
    </lineage>
</organism>
<evidence type="ECO:0000313" key="2">
    <source>
        <dbReference type="Proteomes" id="UP001595793"/>
    </source>
</evidence>
<dbReference type="EMBL" id="JBHSAS010000006">
    <property type="protein sequence ID" value="MFC4026729.1"/>
    <property type="molecule type" value="Genomic_DNA"/>
</dbReference>
<accession>A0ABV8H8T3</accession>
<keyword evidence="2" id="KW-1185">Reference proteome</keyword>
<evidence type="ECO:0000313" key="1">
    <source>
        <dbReference type="EMBL" id="MFC4026729.1"/>
    </source>
</evidence>
<sequence length="42" mass="5112">MEWRISRILTVPEWIVWALAPNIHNPKIKSKYEFSFNKKLIN</sequence>
<protein>
    <submittedName>
        <fullName evidence="1">Uncharacterized protein</fullName>
    </submittedName>
</protein>
<proteinExistence type="predicted"/>
<dbReference type="RefSeq" id="WP_290235756.1">
    <property type="nucleotide sequence ID" value="NZ_JAUFPZ010000002.1"/>
</dbReference>
<gene>
    <name evidence="1" type="ORF">ACFOS1_04890</name>
</gene>
<name>A0ABV8H8T3_9FLAO</name>
<reference evidence="2" key="1">
    <citation type="journal article" date="2019" name="Int. J. Syst. Evol. Microbiol.">
        <title>The Global Catalogue of Microorganisms (GCM) 10K type strain sequencing project: providing services to taxonomists for standard genome sequencing and annotation.</title>
        <authorList>
            <consortium name="The Broad Institute Genomics Platform"/>
            <consortium name="The Broad Institute Genome Sequencing Center for Infectious Disease"/>
            <person name="Wu L."/>
            <person name="Ma J."/>
        </authorList>
    </citation>
    <scope>NUCLEOTIDE SEQUENCE [LARGE SCALE GENOMIC DNA]</scope>
    <source>
        <strain evidence="2">CECT 9128</strain>
    </source>
</reference>